<dbReference type="Gene3D" id="3.60.40.10">
    <property type="entry name" value="PPM-type phosphatase domain"/>
    <property type="match status" value="1"/>
</dbReference>
<dbReference type="PANTHER" id="PTHR43156:SF2">
    <property type="entry name" value="STAGE II SPORULATION PROTEIN E"/>
    <property type="match status" value="1"/>
</dbReference>
<dbReference type="OrthoDB" id="163538at2"/>
<dbReference type="SUPFAM" id="SSF55874">
    <property type="entry name" value="ATPase domain of HSP90 chaperone/DNA topoisomerase II/histidine kinase"/>
    <property type="match status" value="1"/>
</dbReference>
<dbReference type="InterPro" id="IPR003594">
    <property type="entry name" value="HATPase_dom"/>
</dbReference>
<dbReference type="InterPro" id="IPR036513">
    <property type="entry name" value="STAS_dom_sf"/>
</dbReference>
<dbReference type="STRING" id="1193682.BJP25_18470"/>
<evidence type="ECO:0000313" key="4">
    <source>
        <dbReference type="EMBL" id="OLR92955.1"/>
    </source>
</evidence>
<dbReference type="InterPro" id="IPR036457">
    <property type="entry name" value="PPM-type-like_dom_sf"/>
</dbReference>
<dbReference type="Pfam" id="PF13466">
    <property type="entry name" value="STAS_2"/>
    <property type="match status" value="1"/>
</dbReference>
<comment type="caution">
    <text evidence="4">The sequence shown here is derived from an EMBL/GenBank/DDBJ whole genome shotgun (WGS) entry which is preliminary data.</text>
</comment>
<dbReference type="EMBL" id="MKQR01000013">
    <property type="protein sequence ID" value="OLR92955.1"/>
    <property type="molecule type" value="Genomic_DNA"/>
</dbReference>
<evidence type="ECO:0000256" key="1">
    <source>
        <dbReference type="ARBA" id="ARBA00022801"/>
    </source>
</evidence>
<feature type="region of interest" description="Disordered" evidence="2">
    <location>
        <begin position="242"/>
        <end position="264"/>
    </location>
</feature>
<dbReference type="AlphaFoldDB" id="A0A1Q9LLR4"/>
<keyword evidence="1" id="KW-0378">Hydrolase</keyword>
<gene>
    <name evidence="4" type="ORF">BJP25_18470</name>
</gene>
<dbReference type="InterPro" id="IPR058548">
    <property type="entry name" value="MlaB-like_STAS"/>
</dbReference>
<dbReference type="InterPro" id="IPR036890">
    <property type="entry name" value="HATPase_C_sf"/>
</dbReference>
<dbReference type="InterPro" id="IPR052016">
    <property type="entry name" value="Bact_Sigma-Reg"/>
</dbReference>
<dbReference type="SUPFAM" id="SSF52091">
    <property type="entry name" value="SpoIIaa-like"/>
    <property type="match status" value="1"/>
</dbReference>
<dbReference type="RefSeq" id="WP_075975220.1">
    <property type="nucleotide sequence ID" value="NZ_MKQR01000013.1"/>
</dbReference>
<dbReference type="SUPFAM" id="SSF81606">
    <property type="entry name" value="PP2C-like"/>
    <property type="match status" value="1"/>
</dbReference>
<dbReference type="CDD" id="cd16936">
    <property type="entry name" value="HATPase_RsbW-like"/>
    <property type="match status" value="1"/>
</dbReference>
<accession>A0A1Q9LLR4</accession>
<keyword evidence="5" id="KW-1185">Reference proteome</keyword>
<sequence>MSQHGPAPRAAVAVELAGGHRAVFRGPEVAARTLLAAAAAGAAGPVLDVAEAVLRSGEPQRRTGWVLDLRDAAGEAVRFTLDVDLTPVLDQAGRAAGVLLDAVDPDEPAPTPVAAVQRALLPTDVPVLPAVDLGATYLLAGVDTAAGGDWFDTVLRPDTTLALVVGDVVGHGVHASAAMAALRAVLRQRLGAGLDPDAALVDLEAFAADLPGAALATACVAVLDPATGALDYATAGHPPPVVVGPAGVRRTDPTGGGPLGGRSRHRARRVHLGPDDAVLLYTDGALERPGRSLVSGADELVSQLARAYADRGSAQATCERVVSALDAATGHADDLTLLLARRRPAVPELRITLSTARDSPATARNPLTHWLTGIGAGGDAVVELVHASGEVVTNALEHAHPDRADGEVGFAARLTERGEVEVVVADGGQWRPARPDDEHRRLGLVMAADLVRSLTIDRSHGGTTVRLRHPVTRPVPVLRTADSPLPPTEPFLASLTSSTSDGVLVVRGAVDSDTAPGLRRELLNATMAGTVSRSVDLSAVTVLGSVGVQVLFEARDRCADQDEELRLLAPPGTAAHQVLALVGLDQDPDA</sequence>
<evidence type="ECO:0000313" key="5">
    <source>
        <dbReference type="Proteomes" id="UP000186040"/>
    </source>
</evidence>
<dbReference type="Pfam" id="PF07228">
    <property type="entry name" value="SpoIIE"/>
    <property type="match status" value="1"/>
</dbReference>
<protein>
    <recommendedName>
        <fullName evidence="3">STAS domain-containing protein</fullName>
    </recommendedName>
</protein>
<dbReference type="Gene3D" id="3.30.750.24">
    <property type="entry name" value="STAS domain"/>
    <property type="match status" value="1"/>
</dbReference>
<dbReference type="PROSITE" id="PS50801">
    <property type="entry name" value="STAS"/>
    <property type="match status" value="1"/>
</dbReference>
<dbReference type="CDD" id="cd07043">
    <property type="entry name" value="STAS_anti-anti-sigma_factors"/>
    <property type="match status" value="1"/>
</dbReference>
<proteinExistence type="predicted"/>
<dbReference type="Gene3D" id="3.30.565.10">
    <property type="entry name" value="Histidine kinase-like ATPase, C-terminal domain"/>
    <property type="match status" value="1"/>
</dbReference>
<reference evidence="4 5" key="1">
    <citation type="submission" date="2016-10" db="EMBL/GenBank/DDBJ databases">
        <title>The Draft Genome Sequence of Actinokineospora bangkokensis 44EHWT reveals the biosynthetic pathway of antifungal compounds Thailandins with unusual extender unit butylmalonyl-CoA.</title>
        <authorList>
            <person name="Greule A."/>
            <person name="Intra B."/>
            <person name="Flemming S."/>
            <person name="Rommel M.G."/>
            <person name="Panbangred W."/>
            <person name="Bechthold A."/>
        </authorList>
    </citation>
    <scope>NUCLEOTIDE SEQUENCE [LARGE SCALE GENOMIC DNA]</scope>
    <source>
        <strain evidence="4 5">44EHW</strain>
    </source>
</reference>
<dbReference type="SMART" id="SM00331">
    <property type="entry name" value="PP2C_SIG"/>
    <property type="match status" value="1"/>
</dbReference>
<dbReference type="Pfam" id="PF13581">
    <property type="entry name" value="HATPase_c_2"/>
    <property type="match status" value="1"/>
</dbReference>
<evidence type="ECO:0000259" key="3">
    <source>
        <dbReference type="PROSITE" id="PS50801"/>
    </source>
</evidence>
<organism evidence="4 5">
    <name type="scientific">Actinokineospora bangkokensis</name>
    <dbReference type="NCBI Taxonomy" id="1193682"/>
    <lineage>
        <taxon>Bacteria</taxon>
        <taxon>Bacillati</taxon>
        <taxon>Actinomycetota</taxon>
        <taxon>Actinomycetes</taxon>
        <taxon>Pseudonocardiales</taxon>
        <taxon>Pseudonocardiaceae</taxon>
        <taxon>Actinokineospora</taxon>
    </lineage>
</organism>
<dbReference type="PANTHER" id="PTHR43156">
    <property type="entry name" value="STAGE II SPORULATION PROTEIN E-RELATED"/>
    <property type="match status" value="1"/>
</dbReference>
<dbReference type="InterPro" id="IPR001932">
    <property type="entry name" value="PPM-type_phosphatase-like_dom"/>
</dbReference>
<dbReference type="Proteomes" id="UP000186040">
    <property type="component" value="Unassembled WGS sequence"/>
</dbReference>
<dbReference type="GO" id="GO:0016791">
    <property type="term" value="F:phosphatase activity"/>
    <property type="evidence" value="ECO:0007669"/>
    <property type="project" value="TreeGrafter"/>
</dbReference>
<name>A0A1Q9LLR4_9PSEU</name>
<feature type="domain" description="STAS" evidence="3">
    <location>
        <begin position="503"/>
        <end position="590"/>
    </location>
</feature>
<evidence type="ECO:0000256" key="2">
    <source>
        <dbReference type="SAM" id="MobiDB-lite"/>
    </source>
</evidence>
<dbReference type="InterPro" id="IPR002645">
    <property type="entry name" value="STAS_dom"/>
</dbReference>